<dbReference type="UniPathway" id="UPA00219"/>
<keyword evidence="8 14" id="KW-0067">ATP-binding</keyword>
<comment type="similarity">
    <text evidence="14">Belongs to the MurCDEF family.</text>
</comment>
<evidence type="ECO:0000256" key="13">
    <source>
        <dbReference type="ARBA" id="ARBA00047833"/>
    </source>
</evidence>
<dbReference type="SUPFAM" id="SSF53244">
    <property type="entry name" value="MurD-like peptide ligases, peptide-binding domain"/>
    <property type="match status" value="1"/>
</dbReference>
<evidence type="ECO:0000256" key="6">
    <source>
        <dbReference type="ARBA" id="ARBA00022618"/>
    </source>
</evidence>
<dbReference type="InterPro" id="IPR013221">
    <property type="entry name" value="Mur_ligase_cen"/>
</dbReference>
<dbReference type="HAMAP" id="MF_00046">
    <property type="entry name" value="MurC"/>
    <property type="match status" value="1"/>
</dbReference>
<proteinExistence type="inferred from homology"/>
<dbReference type="GO" id="GO:0008763">
    <property type="term" value="F:UDP-N-acetylmuramate-L-alanine ligase activity"/>
    <property type="evidence" value="ECO:0007669"/>
    <property type="project" value="UniProtKB-UniRule"/>
</dbReference>
<sequence>MTHIDDTILAGKHHIHFIGVGGSGMFPIVQILLSQGYAISGSDNNPGETLDAEQAMGVTVYMGQRPENLKGAELVVYSAAIMEDNPELVAARQMGVPVVERSEMLGLLTRHYSDCICVSGTHGKTTTTAMLTQILYGAGLDPTAVIGGKLPAIGGSGRAGSSSIMTCEACEFVDTFLHLAPDYAVILNVDADHLDYFGTLENIIKSFHKFAGMATKAILYNGDDPNTCKAVEGLDQPKTTFGWREDNDFYPANIVQKGGVKCGFDLMCRGENLGHIELNVPGRHNILNAVAAAAAALAVGATPAQIQEHLPQFRGAHRRFEVLGQVNGVTIADDYAHHPAELKVTLEAAKEMDFNRVWAVFQPFTYSRTALLLEDFAKILPIADRVVLSAIMGAREVNTYGIYAKDLADKIPGCVWFETFPEIARYVIQEAQPGDLVITLGCGDVYKCAHMMLGE</sequence>
<keyword evidence="7 14" id="KW-0547">Nucleotide-binding</keyword>
<evidence type="ECO:0000256" key="5">
    <source>
        <dbReference type="ARBA" id="ARBA00022598"/>
    </source>
</evidence>
<evidence type="ECO:0000256" key="9">
    <source>
        <dbReference type="ARBA" id="ARBA00022960"/>
    </source>
</evidence>
<keyword evidence="9 14" id="KW-0133">Cell shape</keyword>
<dbReference type="GO" id="GO:0005524">
    <property type="term" value="F:ATP binding"/>
    <property type="evidence" value="ECO:0007669"/>
    <property type="project" value="UniProtKB-UniRule"/>
</dbReference>
<comment type="pathway">
    <text evidence="2 14">Cell wall biogenesis; peptidoglycan biosynthesis.</text>
</comment>
<dbReference type="NCBIfam" id="TIGR01082">
    <property type="entry name" value="murC"/>
    <property type="match status" value="1"/>
</dbReference>
<dbReference type="Gene3D" id="3.90.190.20">
    <property type="entry name" value="Mur ligase, C-terminal domain"/>
    <property type="match status" value="1"/>
</dbReference>
<dbReference type="SUPFAM" id="SSF51984">
    <property type="entry name" value="MurCD N-terminal domain"/>
    <property type="match status" value="1"/>
</dbReference>
<dbReference type="Pfam" id="PF02875">
    <property type="entry name" value="Mur_ligase_C"/>
    <property type="match status" value="1"/>
</dbReference>
<dbReference type="InterPro" id="IPR004101">
    <property type="entry name" value="Mur_ligase_C"/>
</dbReference>
<evidence type="ECO:0000313" key="18">
    <source>
        <dbReference type="EMBL" id="VYS77367.1"/>
    </source>
</evidence>
<organism evidence="18">
    <name type="scientific">uncultured Anaerotruncus sp</name>
    <dbReference type="NCBI Taxonomy" id="905011"/>
    <lineage>
        <taxon>Bacteria</taxon>
        <taxon>Bacillati</taxon>
        <taxon>Bacillota</taxon>
        <taxon>Clostridia</taxon>
        <taxon>Eubacteriales</taxon>
        <taxon>Oscillospiraceae</taxon>
        <taxon>Anaerotruncus</taxon>
        <taxon>environmental samples</taxon>
    </lineage>
</organism>
<dbReference type="GO" id="GO:0005737">
    <property type="term" value="C:cytoplasm"/>
    <property type="evidence" value="ECO:0007669"/>
    <property type="project" value="UniProtKB-SubCell"/>
</dbReference>
<feature type="domain" description="Mur ligase central" evidence="17">
    <location>
        <begin position="118"/>
        <end position="296"/>
    </location>
</feature>
<evidence type="ECO:0000259" key="17">
    <source>
        <dbReference type="Pfam" id="PF08245"/>
    </source>
</evidence>
<evidence type="ECO:0000256" key="3">
    <source>
        <dbReference type="ARBA" id="ARBA00012211"/>
    </source>
</evidence>
<evidence type="ECO:0000256" key="11">
    <source>
        <dbReference type="ARBA" id="ARBA00023306"/>
    </source>
</evidence>
<keyword evidence="4 14" id="KW-0963">Cytoplasm</keyword>
<dbReference type="InterPro" id="IPR000713">
    <property type="entry name" value="Mur_ligase_N"/>
</dbReference>
<dbReference type="GO" id="GO:0071555">
    <property type="term" value="P:cell wall organization"/>
    <property type="evidence" value="ECO:0007669"/>
    <property type="project" value="UniProtKB-KW"/>
</dbReference>
<evidence type="ECO:0000256" key="1">
    <source>
        <dbReference type="ARBA" id="ARBA00004496"/>
    </source>
</evidence>
<dbReference type="Gene3D" id="3.40.1190.10">
    <property type="entry name" value="Mur-like, catalytic domain"/>
    <property type="match status" value="1"/>
</dbReference>
<feature type="domain" description="Mur ligase C-terminal" evidence="16">
    <location>
        <begin position="318"/>
        <end position="443"/>
    </location>
</feature>
<dbReference type="PANTHER" id="PTHR43445">
    <property type="entry name" value="UDP-N-ACETYLMURAMATE--L-ALANINE LIGASE-RELATED"/>
    <property type="match status" value="1"/>
</dbReference>
<comment type="subcellular location">
    <subcellularLocation>
        <location evidence="1 14">Cytoplasm</location>
    </subcellularLocation>
</comment>
<dbReference type="Pfam" id="PF01225">
    <property type="entry name" value="Mur_ligase"/>
    <property type="match status" value="1"/>
</dbReference>
<dbReference type="SUPFAM" id="SSF53623">
    <property type="entry name" value="MurD-like peptide ligases, catalytic domain"/>
    <property type="match status" value="1"/>
</dbReference>
<evidence type="ECO:0000256" key="8">
    <source>
        <dbReference type="ARBA" id="ARBA00022840"/>
    </source>
</evidence>
<evidence type="ECO:0000259" key="16">
    <source>
        <dbReference type="Pfam" id="PF02875"/>
    </source>
</evidence>
<protein>
    <recommendedName>
        <fullName evidence="3 14">UDP-N-acetylmuramate--L-alanine ligase</fullName>
        <ecNumber evidence="3 14">6.3.2.8</ecNumber>
    </recommendedName>
    <alternativeName>
        <fullName evidence="14">UDP-N-acetylmuramoyl-L-alanine synthetase</fullName>
    </alternativeName>
</protein>
<evidence type="ECO:0000256" key="10">
    <source>
        <dbReference type="ARBA" id="ARBA00022984"/>
    </source>
</evidence>
<dbReference type="GO" id="GO:0051301">
    <property type="term" value="P:cell division"/>
    <property type="evidence" value="ECO:0007669"/>
    <property type="project" value="UniProtKB-KW"/>
</dbReference>
<dbReference type="InterPro" id="IPR036615">
    <property type="entry name" value="Mur_ligase_C_dom_sf"/>
</dbReference>
<evidence type="ECO:0000256" key="14">
    <source>
        <dbReference type="HAMAP-Rule" id="MF_00046"/>
    </source>
</evidence>
<keyword evidence="11 14" id="KW-0131">Cell cycle</keyword>
<feature type="binding site" evidence="14">
    <location>
        <begin position="120"/>
        <end position="126"/>
    </location>
    <ligand>
        <name>ATP</name>
        <dbReference type="ChEBI" id="CHEBI:30616"/>
    </ligand>
</feature>
<accession>A0A6N2R950</accession>
<keyword evidence="12 14" id="KW-0961">Cell wall biogenesis/degradation</keyword>
<evidence type="ECO:0000256" key="2">
    <source>
        <dbReference type="ARBA" id="ARBA00004752"/>
    </source>
</evidence>
<dbReference type="EMBL" id="CACRSL010000003">
    <property type="protein sequence ID" value="VYS77367.1"/>
    <property type="molecule type" value="Genomic_DNA"/>
</dbReference>
<dbReference type="EC" id="6.3.2.8" evidence="3 14"/>
<comment type="catalytic activity">
    <reaction evidence="13 14">
        <text>UDP-N-acetyl-alpha-D-muramate + L-alanine + ATP = UDP-N-acetyl-alpha-D-muramoyl-L-alanine + ADP + phosphate + H(+)</text>
        <dbReference type="Rhea" id="RHEA:23372"/>
        <dbReference type="ChEBI" id="CHEBI:15378"/>
        <dbReference type="ChEBI" id="CHEBI:30616"/>
        <dbReference type="ChEBI" id="CHEBI:43474"/>
        <dbReference type="ChEBI" id="CHEBI:57972"/>
        <dbReference type="ChEBI" id="CHEBI:70757"/>
        <dbReference type="ChEBI" id="CHEBI:83898"/>
        <dbReference type="ChEBI" id="CHEBI:456216"/>
        <dbReference type="EC" id="6.3.2.8"/>
    </reaction>
</comment>
<dbReference type="Pfam" id="PF08245">
    <property type="entry name" value="Mur_ligase_M"/>
    <property type="match status" value="1"/>
</dbReference>
<evidence type="ECO:0000256" key="7">
    <source>
        <dbReference type="ARBA" id="ARBA00022741"/>
    </source>
</evidence>
<dbReference type="Gene3D" id="3.40.50.720">
    <property type="entry name" value="NAD(P)-binding Rossmann-like Domain"/>
    <property type="match status" value="1"/>
</dbReference>
<reference evidence="18" key="1">
    <citation type="submission" date="2019-11" db="EMBL/GenBank/DDBJ databases">
        <authorList>
            <person name="Feng L."/>
        </authorList>
    </citation>
    <scope>NUCLEOTIDE SEQUENCE</scope>
    <source>
        <strain evidence="18">AundefinedLFYP135</strain>
    </source>
</reference>
<comment type="function">
    <text evidence="14">Cell wall formation.</text>
</comment>
<dbReference type="InterPro" id="IPR005758">
    <property type="entry name" value="UDP-N-AcMur_Ala_ligase_MurC"/>
</dbReference>
<dbReference type="AlphaFoldDB" id="A0A6N2R950"/>
<dbReference type="InterPro" id="IPR050061">
    <property type="entry name" value="MurCDEF_pg_biosynth"/>
</dbReference>
<gene>
    <name evidence="14 18" type="primary">murC</name>
    <name evidence="18" type="ORF">AULFYP135_00304</name>
</gene>
<evidence type="ECO:0000256" key="4">
    <source>
        <dbReference type="ARBA" id="ARBA00022490"/>
    </source>
</evidence>
<keyword evidence="6 14" id="KW-0132">Cell division</keyword>
<feature type="domain" description="Mur ligase N-terminal catalytic" evidence="15">
    <location>
        <begin position="14"/>
        <end position="112"/>
    </location>
</feature>
<keyword evidence="5 14" id="KW-0436">Ligase</keyword>
<keyword evidence="10 14" id="KW-0573">Peptidoglycan synthesis</keyword>
<dbReference type="PANTHER" id="PTHR43445:SF3">
    <property type="entry name" value="UDP-N-ACETYLMURAMATE--L-ALANINE LIGASE"/>
    <property type="match status" value="1"/>
</dbReference>
<evidence type="ECO:0000256" key="12">
    <source>
        <dbReference type="ARBA" id="ARBA00023316"/>
    </source>
</evidence>
<dbReference type="GO" id="GO:0008360">
    <property type="term" value="P:regulation of cell shape"/>
    <property type="evidence" value="ECO:0007669"/>
    <property type="project" value="UniProtKB-KW"/>
</dbReference>
<dbReference type="InterPro" id="IPR036565">
    <property type="entry name" value="Mur-like_cat_sf"/>
</dbReference>
<evidence type="ECO:0000259" key="15">
    <source>
        <dbReference type="Pfam" id="PF01225"/>
    </source>
</evidence>
<dbReference type="GO" id="GO:0009252">
    <property type="term" value="P:peptidoglycan biosynthetic process"/>
    <property type="evidence" value="ECO:0007669"/>
    <property type="project" value="UniProtKB-UniRule"/>
</dbReference>
<name>A0A6N2R950_9FIRM</name>